<proteinExistence type="predicted"/>
<dbReference type="OrthoDB" id="266253at2"/>
<dbReference type="NCBIfam" id="TIGR02243">
    <property type="entry name" value="putative baseplate assembly protein"/>
    <property type="match status" value="1"/>
</dbReference>
<evidence type="ECO:0000256" key="1">
    <source>
        <dbReference type="SAM" id="MobiDB-lite"/>
    </source>
</evidence>
<evidence type="ECO:0000313" key="2">
    <source>
        <dbReference type="EMBL" id="GAX60139.1"/>
    </source>
</evidence>
<dbReference type="InterPro" id="IPR011749">
    <property type="entry name" value="CHP02243"/>
</dbReference>
<sequence length="949" mass="105263">MKTENNKSFRDLNDCGCCEGIAKKTPTKVYNRPGLSAIAYRVGVHSYFKQTMLANLSGSSKPALSNLTTRDNDDFSIALLDGWATVLDVLTFYQERLANESYLNTVTERLSALELARLIGYELSPGVAGNTCFAFTVEDAPGSFGEALIPDKNQLSMPSPPPIKIEAGVKVQSVPGPDEIAQIYETIEEINARPEWSSIKPRLTQPQNISIGMGSVILTGIATNLKNGDKLLIIANSERDTRTIMKVTTDEERNTTRIDFENPGLSPADFERPSLPNGNVSDYAEKVELDSIVIEDIIGKKWSEEDLSALIKSQGWSEEKFVTNMVKQVESVNLTNGTGIFAFIQHAAIFGHNAPYYKSLLRSFDKDTPLKIQSTGNYANTMSEGNYSNTPVNNYIYPHDWDSNEWEIWKNSMKGTYYNSDADIYLERSLEGVIKGTWILIERPAANGPTYDIYKISSVSEASLVGFGMSAKTTGLKLSKIDGSSLSDNSTDKPPDFKVRKSIIRIQSEQLELAKTPIEDLVEGDIITLDSLYLGLKIGQKIILTGERDDLKGVYASEAKVLKKVFVENGFTVLNFENSLSFSYIRNTVTINANIAEGTHGETVSEVLGSGNTNQPFQSFELKQSPLTYVSATTTSGSQTTLEILVNDILWEETSSFYGQGPNDRIYKTRVDDDGKTTVIFGDGITGSLLPTGQQNIKAKYRKGIGLKGLVKADQLTQLMTKPLGVKGVTNPIPSTGASDRERLDNVRLNAPLTVLTLDRIVSLKDYEDFARSFEGIDKALATWSWNGLRRTVFITVAGPNGVEVEKAICNSLLDTIHKYGDPFVPIIIKSYQKIFFRIEAKIEVLPEYLDEEVMEKVLEQVKQALFDNFSFDKRQFAQPVYFSEVLDVMHAVKGVKAIDLDKLYRIDDPDKILKQGLEASMPGIENDNFIAAELLMLETKPNEIEVIQ</sequence>
<dbReference type="RefSeq" id="WP_096893421.1">
    <property type="nucleotide sequence ID" value="NZ_BAOS01000005.1"/>
</dbReference>
<accession>A0A286TW74</accession>
<organism evidence="2 3">
    <name type="scientific">Candidatus Scalindua japonica</name>
    <dbReference type="NCBI Taxonomy" id="1284222"/>
    <lineage>
        <taxon>Bacteria</taxon>
        <taxon>Pseudomonadati</taxon>
        <taxon>Planctomycetota</taxon>
        <taxon>Candidatus Brocadiia</taxon>
        <taxon>Candidatus Brocadiales</taxon>
        <taxon>Candidatus Scalinduaceae</taxon>
        <taxon>Candidatus Scalindua</taxon>
    </lineage>
</organism>
<evidence type="ECO:0000313" key="3">
    <source>
        <dbReference type="Proteomes" id="UP000218542"/>
    </source>
</evidence>
<reference evidence="3" key="1">
    <citation type="journal article" date="2017" name="Environ. Microbiol. Rep.">
        <title>Genetic Diversity of Marine Anaerobic Ammonium-Oxidizing Bacteria as Revealed by Genomic and Proteomic Analyses of 'Candidatus Scalindua japonica'.</title>
        <authorList>
            <person name="Oshiki M."/>
            <person name="Mizuto K."/>
            <person name="Kimura Z."/>
            <person name="Kindaichi T."/>
            <person name="Satoh H."/>
            <person name="Okabe S."/>
        </authorList>
    </citation>
    <scope>NUCLEOTIDE SEQUENCE [LARGE SCALE GENOMIC DNA]</scope>
    <source>
        <strain evidence="3">husup-a2</strain>
    </source>
</reference>
<gene>
    <name evidence="2" type="ORF">SCALIN_C05_0224</name>
</gene>
<protein>
    <recommendedName>
        <fullName evidence="4">Baseplate protein J-like domain-containing protein</fullName>
    </recommendedName>
</protein>
<dbReference type="Proteomes" id="UP000218542">
    <property type="component" value="Unassembled WGS sequence"/>
</dbReference>
<dbReference type="EMBL" id="BAOS01000005">
    <property type="protein sequence ID" value="GAX60139.1"/>
    <property type="molecule type" value="Genomic_DNA"/>
</dbReference>
<name>A0A286TW74_9BACT</name>
<keyword evidence="3" id="KW-1185">Reference proteome</keyword>
<dbReference type="AlphaFoldDB" id="A0A286TW74"/>
<feature type="region of interest" description="Disordered" evidence="1">
    <location>
        <begin position="258"/>
        <end position="277"/>
    </location>
</feature>
<evidence type="ECO:0008006" key="4">
    <source>
        <dbReference type="Google" id="ProtNLM"/>
    </source>
</evidence>
<comment type="caution">
    <text evidence="2">The sequence shown here is derived from an EMBL/GenBank/DDBJ whole genome shotgun (WGS) entry which is preliminary data.</text>
</comment>